<evidence type="ECO:0000313" key="2">
    <source>
        <dbReference type="Proteomes" id="UP000198287"/>
    </source>
</evidence>
<dbReference type="Proteomes" id="UP000198287">
    <property type="component" value="Unassembled WGS sequence"/>
</dbReference>
<evidence type="ECO:0000313" key="1">
    <source>
        <dbReference type="EMBL" id="OXA62588.1"/>
    </source>
</evidence>
<comment type="caution">
    <text evidence="1">The sequence shown here is derived from an EMBL/GenBank/DDBJ whole genome shotgun (WGS) entry which is preliminary data.</text>
</comment>
<keyword evidence="2" id="KW-1185">Reference proteome</keyword>
<organism evidence="1 2">
    <name type="scientific">Folsomia candida</name>
    <name type="common">Springtail</name>
    <dbReference type="NCBI Taxonomy" id="158441"/>
    <lineage>
        <taxon>Eukaryota</taxon>
        <taxon>Metazoa</taxon>
        <taxon>Ecdysozoa</taxon>
        <taxon>Arthropoda</taxon>
        <taxon>Hexapoda</taxon>
        <taxon>Collembola</taxon>
        <taxon>Entomobryomorpha</taxon>
        <taxon>Isotomoidea</taxon>
        <taxon>Isotomidae</taxon>
        <taxon>Proisotominae</taxon>
        <taxon>Folsomia</taxon>
    </lineage>
</organism>
<protein>
    <submittedName>
        <fullName evidence="1">Uncharacterized protein</fullName>
    </submittedName>
</protein>
<accession>A0A226EZG8</accession>
<reference evidence="1 2" key="1">
    <citation type="submission" date="2015-12" db="EMBL/GenBank/DDBJ databases">
        <title>The genome of Folsomia candida.</title>
        <authorList>
            <person name="Faddeeva A."/>
            <person name="Derks M.F."/>
            <person name="Anvar Y."/>
            <person name="Smit S."/>
            <person name="Van Straalen N."/>
            <person name="Roelofs D."/>
        </authorList>
    </citation>
    <scope>NUCLEOTIDE SEQUENCE [LARGE SCALE GENOMIC DNA]</scope>
    <source>
        <strain evidence="1 2">VU population</strain>
        <tissue evidence="1">Whole body</tissue>
    </source>
</reference>
<sequence length="145" mass="16123">MSSGKTTRRPLTITRRRKVVQFLQANQEMLDNMNDQDVVTAISDHIQKSDHWIQHSDEARCSPSPQQQQALVQSGSEVASLSSPHVAEAILPTTLDNSILICSEGSILQIPIQANAHIVFRRNSEGQSFMEISDPTTTGKTRTHF</sequence>
<dbReference type="AlphaFoldDB" id="A0A226EZG8"/>
<gene>
    <name evidence="1" type="ORF">Fcan01_01625</name>
</gene>
<dbReference type="EMBL" id="LNIX01000001">
    <property type="protein sequence ID" value="OXA62588.1"/>
    <property type="molecule type" value="Genomic_DNA"/>
</dbReference>
<proteinExistence type="predicted"/>
<name>A0A226EZG8_FOLCA</name>